<organism evidence="14 15">
    <name type="scientific">Scomber scombrus</name>
    <name type="common">Atlantic mackerel</name>
    <name type="synonym">Scomber vernalis</name>
    <dbReference type="NCBI Taxonomy" id="13677"/>
    <lineage>
        <taxon>Eukaryota</taxon>
        <taxon>Metazoa</taxon>
        <taxon>Chordata</taxon>
        <taxon>Craniata</taxon>
        <taxon>Vertebrata</taxon>
        <taxon>Euteleostomi</taxon>
        <taxon>Actinopterygii</taxon>
        <taxon>Neopterygii</taxon>
        <taxon>Teleostei</taxon>
        <taxon>Neoteleostei</taxon>
        <taxon>Acanthomorphata</taxon>
        <taxon>Pelagiaria</taxon>
        <taxon>Scombriformes</taxon>
        <taxon>Scombridae</taxon>
        <taxon>Scomber</taxon>
    </lineage>
</organism>
<accession>A0AAV1Q9W8</accession>
<keyword evidence="15" id="KW-1185">Reference proteome</keyword>
<evidence type="ECO:0000256" key="1">
    <source>
        <dbReference type="ARBA" id="ARBA00004251"/>
    </source>
</evidence>
<evidence type="ECO:0000256" key="6">
    <source>
        <dbReference type="ARBA" id="ARBA00023136"/>
    </source>
</evidence>
<dbReference type="Gene3D" id="2.60.40.10">
    <property type="entry name" value="Immunoglobulins"/>
    <property type="match status" value="1"/>
</dbReference>
<evidence type="ECO:0000256" key="4">
    <source>
        <dbReference type="ARBA" id="ARBA00022729"/>
    </source>
</evidence>
<dbReference type="InterPro" id="IPR013783">
    <property type="entry name" value="Ig-like_fold"/>
</dbReference>
<keyword evidence="5 11" id="KW-1133">Transmembrane helix</keyword>
<dbReference type="PROSITE" id="PS50835">
    <property type="entry name" value="IG_LIKE"/>
    <property type="match status" value="1"/>
</dbReference>
<dbReference type="Proteomes" id="UP001314229">
    <property type="component" value="Unassembled WGS sequence"/>
</dbReference>
<keyword evidence="7" id="KW-1015">Disulfide bond</keyword>
<protein>
    <submittedName>
        <fullName evidence="14">Programmed cell death 1 ligand 1-like</fullName>
    </submittedName>
</protein>
<dbReference type="GO" id="GO:0042130">
    <property type="term" value="P:negative regulation of T cell proliferation"/>
    <property type="evidence" value="ECO:0007669"/>
    <property type="project" value="TreeGrafter"/>
</dbReference>
<sequence length="205" mass="22631">MEQLFLLAIFTASLCEAVPLSEDRIPRNTTTAPYAENVSARPGDKVTLKCQVPANVTLLGAMWTRTDPGEEYVALFLHGHMETENQHASYENRTGMQASWIVHGDLSVVLNNVRSTDNGTYKAYQIKNTKKELICIVHLTITPDDSAGKNLAVTPTTRNYTTEIIIAVVCVIVGLLLIVLGIICYFKNKLPCQPGAIKKAKEDRL</sequence>
<evidence type="ECO:0000259" key="13">
    <source>
        <dbReference type="PROSITE" id="PS50835"/>
    </source>
</evidence>
<dbReference type="InterPro" id="IPR036179">
    <property type="entry name" value="Ig-like_dom_sf"/>
</dbReference>
<feature type="signal peptide" evidence="12">
    <location>
        <begin position="1"/>
        <end position="17"/>
    </location>
</feature>
<dbReference type="AlphaFoldDB" id="A0AAV1Q9W8"/>
<dbReference type="InterPro" id="IPR013106">
    <property type="entry name" value="Ig_V-set"/>
</dbReference>
<gene>
    <name evidence="14" type="ORF">FSCOSCO3_A021002</name>
</gene>
<dbReference type="GO" id="GO:0071222">
    <property type="term" value="P:cellular response to lipopolysaccharide"/>
    <property type="evidence" value="ECO:0007669"/>
    <property type="project" value="TreeGrafter"/>
</dbReference>
<evidence type="ECO:0000313" key="14">
    <source>
        <dbReference type="EMBL" id="CAK6979712.1"/>
    </source>
</evidence>
<reference evidence="14 15" key="1">
    <citation type="submission" date="2024-01" db="EMBL/GenBank/DDBJ databases">
        <authorList>
            <person name="Alioto T."/>
            <person name="Alioto T."/>
            <person name="Gomez Garrido J."/>
        </authorList>
    </citation>
    <scope>NUCLEOTIDE SEQUENCE [LARGE SCALE GENOMIC DNA]</scope>
</reference>
<keyword evidence="3 11" id="KW-0812">Transmembrane</keyword>
<evidence type="ECO:0000313" key="15">
    <source>
        <dbReference type="Proteomes" id="UP001314229"/>
    </source>
</evidence>
<dbReference type="GO" id="GO:0031295">
    <property type="term" value="P:T cell costimulation"/>
    <property type="evidence" value="ECO:0007669"/>
    <property type="project" value="TreeGrafter"/>
</dbReference>
<feature type="domain" description="Ig-like" evidence="13">
    <location>
        <begin position="26"/>
        <end position="121"/>
    </location>
</feature>
<evidence type="ECO:0000256" key="7">
    <source>
        <dbReference type="ARBA" id="ARBA00023157"/>
    </source>
</evidence>
<dbReference type="InterPro" id="IPR003599">
    <property type="entry name" value="Ig_sub"/>
</dbReference>
<evidence type="ECO:0000256" key="9">
    <source>
        <dbReference type="ARBA" id="ARBA00023180"/>
    </source>
</evidence>
<keyword evidence="9" id="KW-0325">Glycoprotein</keyword>
<dbReference type="SUPFAM" id="SSF48726">
    <property type="entry name" value="Immunoglobulin"/>
    <property type="match status" value="1"/>
</dbReference>
<evidence type="ECO:0000256" key="5">
    <source>
        <dbReference type="ARBA" id="ARBA00022989"/>
    </source>
</evidence>
<dbReference type="Pfam" id="PF07686">
    <property type="entry name" value="V-set"/>
    <property type="match status" value="1"/>
</dbReference>
<evidence type="ECO:0000256" key="11">
    <source>
        <dbReference type="SAM" id="Phobius"/>
    </source>
</evidence>
<dbReference type="PANTHER" id="PTHR25466">
    <property type="entry name" value="T-LYMPHOCYTE ACTIVATION ANTIGEN"/>
    <property type="match status" value="1"/>
</dbReference>
<dbReference type="GO" id="GO:0009897">
    <property type="term" value="C:external side of plasma membrane"/>
    <property type="evidence" value="ECO:0007669"/>
    <property type="project" value="TreeGrafter"/>
</dbReference>
<feature type="transmembrane region" description="Helical" evidence="11">
    <location>
        <begin position="164"/>
        <end position="186"/>
    </location>
</feature>
<evidence type="ECO:0000256" key="12">
    <source>
        <dbReference type="SAM" id="SignalP"/>
    </source>
</evidence>
<evidence type="ECO:0000256" key="10">
    <source>
        <dbReference type="ARBA" id="ARBA00023319"/>
    </source>
</evidence>
<comment type="subcellular location">
    <subcellularLocation>
        <location evidence="1">Cell membrane</location>
        <topology evidence="1">Single-pass type I membrane protein</topology>
    </subcellularLocation>
</comment>
<keyword evidence="10" id="KW-0393">Immunoglobulin domain</keyword>
<name>A0AAV1Q9W8_SCOSC</name>
<keyword evidence="6 11" id="KW-0472">Membrane</keyword>
<evidence type="ECO:0000256" key="2">
    <source>
        <dbReference type="ARBA" id="ARBA00022475"/>
    </source>
</evidence>
<keyword evidence="4 12" id="KW-0732">Signal</keyword>
<dbReference type="GO" id="GO:0006955">
    <property type="term" value="P:immune response"/>
    <property type="evidence" value="ECO:0007669"/>
    <property type="project" value="TreeGrafter"/>
</dbReference>
<keyword evidence="2" id="KW-1003">Cell membrane</keyword>
<dbReference type="InterPro" id="IPR007110">
    <property type="entry name" value="Ig-like_dom"/>
</dbReference>
<keyword evidence="8" id="KW-0675">Receptor</keyword>
<dbReference type="GO" id="GO:0007166">
    <property type="term" value="P:cell surface receptor signaling pathway"/>
    <property type="evidence" value="ECO:0007669"/>
    <property type="project" value="TreeGrafter"/>
</dbReference>
<dbReference type="PANTHER" id="PTHR25466:SF9">
    <property type="entry name" value="FIBRONECTIN TYPE-III DOMAIN-CONTAINING PROTEIN"/>
    <property type="match status" value="1"/>
</dbReference>
<dbReference type="SMART" id="SM00409">
    <property type="entry name" value="IG"/>
    <property type="match status" value="1"/>
</dbReference>
<dbReference type="GO" id="GO:0042102">
    <property type="term" value="P:positive regulation of T cell proliferation"/>
    <property type="evidence" value="ECO:0007669"/>
    <property type="project" value="TreeGrafter"/>
</dbReference>
<proteinExistence type="predicted"/>
<dbReference type="InterPro" id="IPR051713">
    <property type="entry name" value="T-cell_Activation_Regulation"/>
</dbReference>
<evidence type="ECO:0000256" key="3">
    <source>
        <dbReference type="ARBA" id="ARBA00022692"/>
    </source>
</evidence>
<feature type="chain" id="PRO_5043326308" evidence="12">
    <location>
        <begin position="18"/>
        <end position="205"/>
    </location>
</feature>
<comment type="caution">
    <text evidence="14">The sequence shown here is derived from an EMBL/GenBank/DDBJ whole genome shotgun (WGS) entry which is preliminary data.</text>
</comment>
<evidence type="ECO:0000256" key="8">
    <source>
        <dbReference type="ARBA" id="ARBA00023170"/>
    </source>
</evidence>
<dbReference type="EMBL" id="CAWUFR010000605">
    <property type="protein sequence ID" value="CAK6979712.1"/>
    <property type="molecule type" value="Genomic_DNA"/>
</dbReference>